<gene>
    <name evidence="7" type="ORF">ACFPM4_13085</name>
</gene>
<dbReference type="RefSeq" id="WP_382352495.1">
    <property type="nucleotide sequence ID" value="NZ_JBHSMC010000016.1"/>
</dbReference>
<evidence type="ECO:0000259" key="5">
    <source>
        <dbReference type="Pfam" id="PF22820"/>
    </source>
</evidence>
<keyword evidence="8" id="KW-1185">Reference proteome</keyword>
<feature type="domain" description="YvbJ-like NTF2-like" evidence="6">
    <location>
        <begin position="343"/>
        <end position="464"/>
    </location>
</feature>
<name>A0ABW0LIF7_9BACI</name>
<organism evidence="7 8">
    <name type="scientific">Lederbergia graminis</name>
    <dbReference type="NCBI Taxonomy" id="735518"/>
    <lineage>
        <taxon>Bacteria</taxon>
        <taxon>Bacillati</taxon>
        <taxon>Bacillota</taxon>
        <taxon>Bacilli</taxon>
        <taxon>Bacillales</taxon>
        <taxon>Bacillaceae</taxon>
        <taxon>Lederbergia</taxon>
    </lineage>
</organism>
<evidence type="ECO:0000259" key="4">
    <source>
        <dbReference type="Pfam" id="PF22813"/>
    </source>
</evidence>
<feature type="compositionally biased region" description="Low complexity" evidence="1">
    <location>
        <begin position="31"/>
        <end position="47"/>
    </location>
</feature>
<dbReference type="InterPro" id="IPR056902">
    <property type="entry name" value="NTF2_YvbJ"/>
</dbReference>
<dbReference type="Pfam" id="PF22820">
    <property type="entry name" value="TcaA_3rd_4th"/>
    <property type="match status" value="2"/>
</dbReference>
<evidence type="ECO:0000313" key="7">
    <source>
        <dbReference type="EMBL" id="MFC5465680.1"/>
    </source>
</evidence>
<dbReference type="EMBL" id="JBHSMC010000016">
    <property type="protein sequence ID" value="MFC5465680.1"/>
    <property type="molecule type" value="Genomic_DNA"/>
</dbReference>
<evidence type="ECO:0000259" key="6">
    <source>
        <dbReference type="Pfam" id="PF25155"/>
    </source>
</evidence>
<evidence type="ECO:0000256" key="2">
    <source>
        <dbReference type="SAM" id="Phobius"/>
    </source>
</evidence>
<dbReference type="Pfam" id="PF13240">
    <property type="entry name" value="Zn_Ribbon_1"/>
    <property type="match status" value="1"/>
</dbReference>
<feature type="transmembrane region" description="Helical" evidence="2">
    <location>
        <begin position="58"/>
        <end position="77"/>
    </location>
</feature>
<comment type="caution">
    <text evidence="7">The sequence shown here is derived from an EMBL/GenBank/DDBJ whole genome shotgun (WGS) entry which is preliminary data.</text>
</comment>
<feature type="compositionally biased region" description="Acidic residues" evidence="1">
    <location>
        <begin position="495"/>
        <end position="512"/>
    </location>
</feature>
<reference evidence="8" key="1">
    <citation type="journal article" date="2019" name="Int. J. Syst. Evol. Microbiol.">
        <title>The Global Catalogue of Microorganisms (GCM) 10K type strain sequencing project: providing services to taxonomists for standard genome sequencing and annotation.</title>
        <authorList>
            <consortium name="The Broad Institute Genomics Platform"/>
            <consortium name="The Broad Institute Genome Sequencing Center for Infectious Disease"/>
            <person name="Wu L."/>
            <person name="Ma J."/>
        </authorList>
    </citation>
    <scope>NUCLEOTIDE SEQUENCE [LARGE SCALE GENOMIC DNA]</scope>
    <source>
        <strain evidence="8">CGMCC 1.12237</strain>
    </source>
</reference>
<sequence>MKFCQECGKELAADAVFCNECGTPVGEAKSTPAAQPTQRTQQATPAAPKKPMSKQTKILLISIAAAIIVLFGVHKIVESMMSKDRLITKFEDALHDKDAKAVAGYLSSDDKKLKIDEKSIAGLMEYFDENPDQIKNVITNLKSQSKTIDNLKEDKKDYRGYGLVRLAHDGKFLFYDKYELKIESVYLTVETNYKDTVIYVDNNEVGKADEPYFEGTFGPFVPGYHTVKGTLKTDFIDLSNEEKIFMESDDGKVFSSIYLDAEEITVNLPDVENITSTKLFINGKDVGINLNENSTFGPILTDGSMTMYVEAELPWGTVKTEEVAIDDDYMNVELMNEGLKTTLMETVHQYNEEYAIAYTAIDESKLTTATQEMKDKIIEDATSEKDYGRATKIQYVSTTFDLDSFDVYYEDGRWEADLYAQTKVNDAYYYVSYDEVPELSEDISRNYITLVYDESASKWLVNSVGFTWGFDDSNVKEYTVEEPKTYESTWVNETKDEETQEDNTENTEEEAA</sequence>
<accession>A0ABW0LIF7</accession>
<keyword evidence="2" id="KW-0472">Membrane</keyword>
<keyword evidence="2" id="KW-0812">Transmembrane</keyword>
<evidence type="ECO:0000256" key="1">
    <source>
        <dbReference type="SAM" id="MobiDB-lite"/>
    </source>
</evidence>
<dbReference type="InterPro" id="IPR054529">
    <property type="entry name" value="TcaA_2nd"/>
</dbReference>
<evidence type="ECO:0000313" key="8">
    <source>
        <dbReference type="Proteomes" id="UP001596147"/>
    </source>
</evidence>
<feature type="region of interest" description="Disordered" evidence="1">
    <location>
        <begin position="28"/>
        <end position="50"/>
    </location>
</feature>
<dbReference type="Pfam" id="PF25155">
    <property type="entry name" value="NTF2_YvbJ"/>
    <property type="match status" value="1"/>
</dbReference>
<feature type="region of interest" description="Disordered" evidence="1">
    <location>
        <begin position="481"/>
        <end position="512"/>
    </location>
</feature>
<proteinExistence type="predicted"/>
<evidence type="ECO:0000259" key="3">
    <source>
        <dbReference type="Pfam" id="PF13240"/>
    </source>
</evidence>
<keyword evidence="2" id="KW-1133">Transmembrane helix</keyword>
<feature type="domain" description="TcaA 4th" evidence="5">
    <location>
        <begin position="273"/>
        <end position="334"/>
    </location>
</feature>
<dbReference type="Pfam" id="PF22813">
    <property type="entry name" value="TcaA_2nd"/>
    <property type="match status" value="1"/>
</dbReference>
<dbReference type="InterPro" id="IPR026870">
    <property type="entry name" value="Zinc_ribbon_dom"/>
</dbReference>
<feature type="domain" description="TcaA second" evidence="4">
    <location>
        <begin position="84"/>
        <end position="182"/>
    </location>
</feature>
<dbReference type="PANTHER" id="PTHR40038:SF1">
    <property type="entry name" value="MEMBRANE-ASSOCIATED PROTEIN TCAA"/>
    <property type="match status" value="1"/>
</dbReference>
<protein>
    <submittedName>
        <fullName evidence="7">Zinc ribbon domain-containing protein</fullName>
    </submittedName>
</protein>
<dbReference type="InterPro" id="IPR054530">
    <property type="entry name" value="TcaA_4th"/>
</dbReference>
<dbReference type="Proteomes" id="UP001596147">
    <property type="component" value="Unassembled WGS sequence"/>
</dbReference>
<dbReference type="PANTHER" id="PTHR40038">
    <property type="entry name" value="MEMBRANE-ASSOCIATED PROTEIN TCAA"/>
    <property type="match status" value="1"/>
</dbReference>
<feature type="domain" description="Zinc-ribbon" evidence="3">
    <location>
        <begin position="3"/>
        <end position="25"/>
    </location>
</feature>
<feature type="domain" description="TcaA 4th" evidence="5">
    <location>
        <begin position="185"/>
        <end position="243"/>
    </location>
</feature>